<dbReference type="InterPro" id="IPR035892">
    <property type="entry name" value="C2_domain_sf"/>
</dbReference>
<dbReference type="PROSITE" id="PS50004">
    <property type="entry name" value="C2"/>
    <property type="match status" value="1"/>
</dbReference>
<organism evidence="2 3">
    <name type="scientific">Rhynchospora tenuis</name>
    <dbReference type="NCBI Taxonomy" id="198213"/>
    <lineage>
        <taxon>Eukaryota</taxon>
        <taxon>Viridiplantae</taxon>
        <taxon>Streptophyta</taxon>
        <taxon>Embryophyta</taxon>
        <taxon>Tracheophyta</taxon>
        <taxon>Spermatophyta</taxon>
        <taxon>Magnoliopsida</taxon>
        <taxon>Liliopsida</taxon>
        <taxon>Poales</taxon>
        <taxon>Cyperaceae</taxon>
        <taxon>Cyperoideae</taxon>
        <taxon>Rhynchosporeae</taxon>
        <taxon>Rhynchospora</taxon>
    </lineage>
</organism>
<dbReference type="PANTHER" id="PTHR35503:SF2">
    <property type="entry name" value="OS04G0455700 PROTEIN"/>
    <property type="match status" value="1"/>
</dbReference>
<evidence type="ECO:0000313" key="3">
    <source>
        <dbReference type="Proteomes" id="UP001210211"/>
    </source>
</evidence>
<dbReference type="AlphaFoldDB" id="A0AAD5W9D4"/>
<dbReference type="SUPFAM" id="SSF49562">
    <property type="entry name" value="C2 domain (Calcium/lipid-binding domain, CaLB)"/>
    <property type="match status" value="1"/>
</dbReference>
<dbReference type="PANTHER" id="PTHR35503">
    <property type="entry name" value="OSJNBA0006M15.15 PROTEIN"/>
    <property type="match status" value="1"/>
</dbReference>
<name>A0AAD5W9D4_9POAL</name>
<dbReference type="EMBL" id="JAMRDG010000002">
    <property type="protein sequence ID" value="KAJ3684421.1"/>
    <property type="molecule type" value="Genomic_DNA"/>
</dbReference>
<keyword evidence="3" id="KW-1185">Reference proteome</keyword>
<feature type="domain" description="C2" evidence="1">
    <location>
        <begin position="1"/>
        <end position="126"/>
    </location>
</feature>
<comment type="caution">
    <text evidence="2">The sequence shown here is derived from an EMBL/GenBank/DDBJ whole genome shotgun (WGS) entry which is preliminary data.</text>
</comment>
<evidence type="ECO:0000313" key="2">
    <source>
        <dbReference type="EMBL" id="KAJ3684421.1"/>
    </source>
</evidence>
<gene>
    <name evidence="2" type="ORF">LUZ61_013585</name>
</gene>
<evidence type="ECO:0000259" key="1">
    <source>
        <dbReference type="PROSITE" id="PS50004"/>
    </source>
</evidence>
<sequence length="186" mass="21602">MPNSYHLKLDIRVIKLANFIDQGSDEKIFIRYYIHAFGGNRRIQVDTREIQSKNSVMWNECALFECHANLDQIQKLELSHITFELRSRRTRPIFGGIMTRSRLLGGGEISWKDVMGSKGMELQKWINFTPKDRKFDGLKLPNLLVEMKVDVTRDVDTSGTRKCGSSKECDWLDSNVDMYHVETLID</sequence>
<dbReference type="InterPro" id="IPR000008">
    <property type="entry name" value="C2_dom"/>
</dbReference>
<accession>A0AAD5W9D4</accession>
<reference evidence="2 3" key="1">
    <citation type="journal article" date="2022" name="Cell">
        <title>Repeat-based holocentromeres influence genome architecture and karyotype evolution.</title>
        <authorList>
            <person name="Hofstatter P.G."/>
            <person name="Thangavel G."/>
            <person name="Lux T."/>
            <person name="Neumann P."/>
            <person name="Vondrak T."/>
            <person name="Novak P."/>
            <person name="Zhang M."/>
            <person name="Costa L."/>
            <person name="Castellani M."/>
            <person name="Scott A."/>
            <person name="Toegelov H."/>
            <person name="Fuchs J."/>
            <person name="Mata-Sucre Y."/>
            <person name="Dias Y."/>
            <person name="Vanzela A.L.L."/>
            <person name="Huettel B."/>
            <person name="Almeida C.C.S."/>
            <person name="Simkova H."/>
            <person name="Souza G."/>
            <person name="Pedrosa-Harand A."/>
            <person name="Macas J."/>
            <person name="Mayer K.F.X."/>
            <person name="Houben A."/>
            <person name="Marques A."/>
        </authorList>
    </citation>
    <scope>NUCLEOTIDE SEQUENCE [LARGE SCALE GENOMIC DNA]</scope>
    <source>
        <strain evidence="2">RhyTen1mFocal</strain>
    </source>
</reference>
<proteinExistence type="predicted"/>
<protein>
    <recommendedName>
        <fullName evidence="1">C2 domain-containing protein</fullName>
    </recommendedName>
</protein>
<dbReference type="Proteomes" id="UP001210211">
    <property type="component" value="Unassembled WGS sequence"/>
</dbReference>